<evidence type="ECO:0000259" key="4">
    <source>
        <dbReference type="PROSITE" id="PS50932"/>
    </source>
</evidence>
<protein>
    <submittedName>
        <fullName evidence="5">LacI family transcriptional regulator</fullName>
    </submittedName>
</protein>
<dbReference type="PANTHER" id="PTHR30146:SF109">
    <property type="entry name" value="HTH-TYPE TRANSCRIPTIONAL REGULATOR GALS"/>
    <property type="match status" value="1"/>
</dbReference>
<accession>A0ABT9VQC3</accession>
<dbReference type="PROSITE" id="PS50932">
    <property type="entry name" value="HTH_LACI_2"/>
    <property type="match status" value="1"/>
</dbReference>
<dbReference type="InterPro" id="IPR046335">
    <property type="entry name" value="LacI/GalR-like_sensor"/>
</dbReference>
<dbReference type="Pfam" id="PF00356">
    <property type="entry name" value="LacI"/>
    <property type="match status" value="1"/>
</dbReference>
<dbReference type="Gene3D" id="1.10.260.40">
    <property type="entry name" value="lambda repressor-like DNA-binding domains"/>
    <property type="match status" value="1"/>
</dbReference>
<dbReference type="Pfam" id="PF13377">
    <property type="entry name" value="Peripla_BP_3"/>
    <property type="match status" value="1"/>
</dbReference>
<keyword evidence="1" id="KW-0805">Transcription regulation</keyword>
<evidence type="ECO:0000256" key="3">
    <source>
        <dbReference type="ARBA" id="ARBA00023163"/>
    </source>
</evidence>
<evidence type="ECO:0000256" key="1">
    <source>
        <dbReference type="ARBA" id="ARBA00023015"/>
    </source>
</evidence>
<organism evidence="5 6">
    <name type="scientific">Aeribacillus alveayuensis</name>
    <dbReference type="NCBI Taxonomy" id="279215"/>
    <lineage>
        <taxon>Bacteria</taxon>
        <taxon>Bacillati</taxon>
        <taxon>Bacillota</taxon>
        <taxon>Bacilli</taxon>
        <taxon>Bacillales</taxon>
        <taxon>Bacillaceae</taxon>
        <taxon>Aeribacillus</taxon>
    </lineage>
</organism>
<evidence type="ECO:0000313" key="6">
    <source>
        <dbReference type="Proteomes" id="UP001225646"/>
    </source>
</evidence>
<dbReference type="InterPro" id="IPR000843">
    <property type="entry name" value="HTH_LacI"/>
</dbReference>
<keyword evidence="3" id="KW-0804">Transcription</keyword>
<dbReference type="CDD" id="cd01392">
    <property type="entry name" value="HTH_LacI"/>
    <property type="match status" value="1"/>
</dbReference>
<dbReference type="SUPFAM" id="SSF53822">
    <property type="entry name" value="Periplasmic binding protein-like I"/>
    <property type="match status" value="1"/>
</dbReference>
<gene>
    <name evidence="5" type="ORF">J2S06_002244</name>
</gene>
<evidence type="ECO:0000256" key="2">
    <source>
        <dbReference type="ARBA" id="ARBA00023125"/>
    </source>
</evidence>
<dbReference type="PRINTS" id="PR00036">
    <property type="entry name" value="HTHLACI"/>
</dbReference>
<dbReference type="SMART" id="SM00354">
    <property type="entry name" value="HTH_LACI"/>
    <property type="match status" value="1"/>
</dbReference>
<proteinExistence type="predicted"/>
<dbReference type="EMBL" id="JAUSTR010000010">
    <property type="protein sequence ID" value="MDQ0163166.1"/>
    <property type="molecule type" value="Genomic_DNA"/>
</dbReference>
<dbReference type="InterPro" id="IPR010982">
    <property type="entry name" value="Lambda_DNA-bd_dom_sf"/>
</dbReference>
<keyword evidence="2" id="KW-0238">DNA-binding</keyword>
<sequence>MVSSKDVAKLAGVSQSTVSRVLNDPSKVSKEAYEKVMKAVKELNYRPNSIARSLVKNKTKSIALISGPLHNPFFVETTDAIVNYAKDQGYHVTVYFEKYGDNMAVYEKVFNQNVDGIILSSILYEDPIYEELEKLNIPFVMFNRKHKKGGNFVEINNFQAGKFAAKHLVELGHQHIAWIGGSLKTSTFYGRYKGFIDQLTEMEIAIQDSYVHITDTSKEAVKAATESVLACKNRPTAIFAATDSIALFIMDYLLQKGYSIPEDISLIGMDNVGWSSHQAFQLTTVGARNQQNLGRIAIEHLIKIIQHSDIQNEPFQVTVEPELFIRRTTKAI</sequence>
<feature type="domain" description="HTH lacI-type" evidence="4">
    <location>
        <begin position="2"/>
        <end position="56"/>
    </location>
</feature>
<dbReference type="InterPro" id="IPR028082">
    <property type="entry name" value="Peripla_BP_I"/>
</dbReference>
<dbReference type="PANTHER" id="PTHR30146">
    <property type="entry name" value="LACI-RELATED TRANSCRIPTIONAL REPRESSOR"/>
    <property type="match status" value="1"/>
</dbReference>
<dbReference type="Gene3D" id="3.40.50.2300">
    <property type="match status" value="2"/>
</dbReference>
<reference evidence="5 6" key="1">
    <citation type="submission" date="2023-07" db="EMBL/GenBank/DDBJ databases">
        <title>Genomic Encyclopedia of Type Strains, Phase IV (KMG-IV): sequencing the most valuable type-strain genomes for metagenomic binning, comparative biology and taxonomic classification.</title>
        <authorList>
            <person name="Goeker M."/>
        </authorList>
    </citation>
    <scope>NUCLEOTIDE SEQUENCE [LARGE SCALE GENOMIC DNA]</scope>
    <source>
        <strain evidence="5 6">DSM 19092</strain>
    </source>
</reference>
<dbReference type="Proteomes" id="UP001225646">
    <property type="component" value="Unassembled WGS sequence"/>
</dbReference>
<name>A0ABT9VQC3_9BACI</name>
<keyword evidence="6" id="KW-1185">Reference proteome</keyword>
<dbReference type="SUPFAM" id="SSF47413">
    <property type="entry name" value="lambda repressor-like DNA-binding domains"/>
    <property type="match status" value="1"/>
</dbReference>
<evidence type="ECO:0000313" key="5">
    <source>
        <dbReference type="EMBL" id="MDQ0163166.1"/>
    </source>
</evidence>
<dbReference type="CDD" id="cd06267">
    <property type="entry name" value="PBP1_LacI_sugar_binding-like"/>
    <property type="match status" value="1"/>
</dbReference>
<comment type="caution">
    <text evidence="5">The sequence shown here is derived from an EMBL/GenBank/DDBJ whole genome shotgun (WGS) entry which is preliminary data.</text>
</comment>
<dbReference type="RefSeq" id="WP_044747497.1">
    <property type="nucleotide sequence ID" value="NZ_JAUSTR010000010.1"/>
</dbReference>